<keyword evidence="1" id="KW-0812">Transmembrane</keyword>
<dbReference type="EMBL" id="JABVXQ010000012">
    <property type="protein sequence ID" value="KAF6084310.1"/>
    <property type="molecule type" value="Genomic_DNA"/>
</dbReference>
<comment type="caution">
    <text evidence="2">The sequence shown here is derived from an EMBL/GenBank/DDBJ whole genome shotgun (WGS) entry which is preliminary data.</text>
</comment>
<reference evidence="2 3" key="1">
    <citation type="journal article" date="2020" name="Nature">
        <title>Six reference-quality genomes reveal evolution of bat adaptations.</title>
        <authorList>
            <person name="Jebb D."/>
            <person name="Huang Z."/>
            <person name="Pippel M."/>
            <person name="Hughes G.M."/>
            <person name="Lavrichenko K."/>
            <person name="Devanna P."/>
            <person name="Winkler S."/>
            <person name="Jermiin L.S."/>
            <person name="Skirmuntt E.C."/>
            <person name="Katzourakis A."/>
            <person name="Burkitt-Gray L."/>
            <person name="Ray D.A."/>
            <person name="Sullivan K.A.M."/>
            <person name="Roscito J.G."/>
            <person name="Kirilenko B.M."/>
            <person name="Davalos L.M."/>
            <person name="Corthals A.P."/>
            <person name="Power M.L."/>
            <person name="Jones G."/>
            <person name="Ransome R.D."/>
            <person name="Dechmann D.K.N."/>
            <person name="Locatelli A.G."/>
            <person name="Puechmaille S.J."/>
            <person name="Fedrigo O."/>
            <person name="Jarvis E.D."/>
            <person name="Hiller M."/>
            <person name="Vernes S.C."/>
            <person name="Myers E.W."/>
            <person name="Teeling E.C."/>
        </authorList>
    </citation>
    <scope>NUCLEOTIDE SEQUENCE [LARGE SCALE GENOMIC DNA]</scope>
    <source>
        <strain evidence="2">Bat1K_MPI-CBG_1</strain>
    </source>
</reference>
<keyword evidence="1" id="KW-1133">Transmembrane helix</keyword>
<evidence type="ECO:0000313" key="2">
    <source>
        <dbReference type="EMBL" id="KAF6084310.1"/>
    </source>
</evidence>
<proteinExistence type="predicted"/>
<gene>
    <name evidence="2" type="ORF">HJG60_008586</name>
</gene>
<keyword evidence="1" id="KW-0472">Membrane</keyword>
<organism evidence="2 3">
    <name type="scientific">Phyllostomus discolor</name>
    <name type="common">pale spear-nosed bat</name>
    <dbReference type="NCBI Taxonomy" id="89673"/>
    <lineage>
        <taxon>Eukaryota</taxon>
        <taxon>Metazoa</taxon>
        <taxon>Chordata</taxon>
        <taxon>Craniata</taxon>
        <taxon>Vertebrata</taxon>
        <taxon>Euteleostomi</taxon>
        <taxon>Mammalia</taxon>
        <taxon>Eutheria</taxon>
        <taxon>Laurasiatheria</taxon>
        <taxon>Chiroptera</taxon>
        <taxon>Yangochiroptera</taxon>
        <taxon>Phyllostomidae</taxon>
        <taxon>Phyllostominae</taxon>
        <taxon>Phyllostomus</taxon>
    </lineage>
</organism>
<evidence type="ECO:0000256" key="1">
    <source>
        <dbReference type="SAM" id="Phobius"/>
    </source>
</evidence>
<evidence type="ECO:0000313" key="3">
    <source>
        <dbReference type="Proteomes" id="UP000664940"/>
    </source>
</evidence>
<feature type="transmembrane region" description="Helical" evidence="1">
    <location>
        <begin position="49"/>
        <end position="66"/>
    </location>
</feature>
<feature type="transmembrane region" description="Helical" evidence="1">
    <location>
        <begin position="12"/>
        <end position="29"/>
    </location>
</feature>
<sequence length="151" mass="17122">MEEKNLNAILKTFLKLFIAVNSLQVYKILKGRGHVYSSHSCSPEPLQSLHFVGVWWPCFFLLLLLWKVGRQEMQGRGGELDKTLGLRPRLSRRVKCWISGSHPTSLPQAKANISKVLLTDTSIPHSLLRNLSFCGLQWNELLPPPTALCLF</sequence>
<name>A0A834DI45_9CHIR</name>
<protein>
    <submittedName>
        <fullName evidence="2">Uncharacterized protein</fullName>
    </submittedName>
</protein>
<dbReference type="AlphaFoldDB" id="A0A834DI45"/>
<accession>A0A834DI45</accession>
<dbReference type="Proteomes" id="UP000664940">
    <property type="component" value="Unassembled WGS sequence"/>
</dbReference>